<keyword evidence="2" id="KW-0677">Repeat</keyword>
<evidence type="ECO:0000313" key="6">
    <source>
        <dbReference type="Proteomes" id="UP000789595"/>
    </source>
</evidence>
<dbReference type="InterPro" id="IPR049546">
    <property type="entry name" value="WDR54_beta_prop"/>
</dbReference>
<feature type="domain" description="WD repeat-containing protein 54 beta-propeller" evidence="4">
    <location>
        <begin position="142"/>
        <end position="341"/>
    </location>
</feature>
<accession>A0A8J2WZ77</accession>
<dbReference type="OrthoDB" id="756370at2759"/>
<evidence type="ECO:0000313" key="5">
    <source>
        <dbReference type="EMBL" id="CAH0371995.1"/>
    </source>
</evidence>
<dbReference type="AlphaFoldDB" id="A0A8J2WZ77"/>
<protein>
    <recommendedName>
        <fullName evidence="4">WD repeat-containing protein 54 beta-propeller domain-containing protein</fullName>
    </recommendedName>
</protein>
<dbReference type="SUPFAM" id="SSF50978">
    <property type="entry name" value="WD40 repeat-like"/>
    <property type="match status" value="1"/>
</dbReference>
<feature type="region of interest" description="Disordered" evidence="3">
    <location>
        <begin position="1"/>
        <end position="52"/>
    </location>
</feature>
<name>A0A8J2WZ77_9STRA</name>
<dbReference type="PANTHER" id="PTHR19848">
    <property type="entry name" value="WD40 REPEAT PROTEIN"/>
    <property type="match status" value="1"/>
</dbReference>
<dbReference type="Proteomes" id="UP000789595">
    <property type="component" value="Unassembled WGS sequence"/>
</dbReference>
<organism evidence="5 6">
    <name type="scientific">Pelagomonas calceolata</name>
    <dbReference type="NCBI Taxonomy" id="35677"/>
    <lineage>
        <taxon>Eukaryota</taxon>
        <taxon>Sar</taxon>
        <taxon>Stramenopiles</taxon>
        <taxon>Ochrophyta</taxon>
        <taxon>Pelagophyceae</taxon>
        <taxon>Pelagomonadales</taxon>
        <taxon>Pelagomonadaceae</taxon>
        <taxon>Pelagomonas</taxon>
    </lineage>
</organism>
<dbReference type="InterPro" id="IPR001680">
    <property type="entry name" value="WD40_rpt"/>
</dbReference>
<keyword evidence="6" id="KW-1185">Reference proteome</keyword>
<feature type="non-terminal residue" evidence="5">
    <location>
        <position position="1"/>
    </location>
</feature>
<gene>
    <name evidence="5" type="ORF">PECAL_3P19670</name>
</gene>
<dbReference type="InterPro" id="IPR015943">
    <property type="entry name" value="WD40/YVTN_repeat-like_dom_sf"/>
</dbReference>
<dbReference type="Gene3D" id="2.130.10.10">
    <property type="entry name" value="YVTN repeat-like/Quinoprotein amine dehydrogenase"/>
    <property type="match status" value="1"/>
</dbReference>
<dbReference type="EMBL" id="CAKKNE010000003">
    <property type="protein sequence ID" value="CAH0371995.1"/>
    <property type="molecule type" value="Genomic_DNA"/>
</dbReference>
<dbReference type="SMART" id="SM00320">
    <property type="entry name" value="WD40"/>
    <property type="match status" value="4"/>
</dbReference>
<sequence length="349" mass="37876">LARARCPRPRIVASEPPPVVRQRIPRARSLSAARRRAAPQRGRDWAAPRPMESWSRDAPVDLQPTHLPSLLFNNLASSKGLLAYAHDSQVTILEARGTNNKRTLQLRTKVLSSVFVDGETLVVGAAGYVEIWQVPSPAKARLVKRHALGDFADDDATQPFCRGSALVQGVICVGCSSGEILRFEGDRQTQSLRGHRAPLTCLANSSKLVSGCDRGEIRSWEGDESFVIEDGTRAADIGGDPCSSIAVYDDQIVAGFASGRVRCYSAKGEVLHDLQAHARCLTALTIQGDRLATVAEDAHVFVWSLPSLEMVHASHVTDSLLTGVAFLDERSLACTAYDSQTVTVLRRES</sequence>
<dbReference type="Pfam" id="PF21031">
    <property type="entry name" value="WDR54"/>
    <property type="match status" value="1"/>
</dbReference>
<reference evidence="5" key="1">
    <citation type="submission" date="2021-11" db="EMBL/GenBank/DDBJ databases">
        <authorList>
            <consortium name="Genoscope - CEA"/>
            <person name="William W."/>
        </authorList>
    </citation>
    <scope>NUCLEOTIDE SEQUENCE</scope>
</reference>
<evidence type="ECO:0000256" key="3">
    <source>
        <dbReference type="SAM" id="MobiDB-lite"/>
    </source>
</evidence>
<evidence type="ECO:0000256" key="1">
    <source>
        <dbReference type="ARBA" id="ARBA00022574"/>
    </source>
</evidence>
<keyword evidence="1" id="KW-0853">WD repeat</keyword>
<proteinExistence type="predicted"/>
<evidence type="ECO:0000256" key="2">
    <source>
        <dbReference type="ARBA" id="ARBA00022737"/>
    </source>
</evidence>
<comment type="caution">
    <text evidence="5">The sequence shown here is derived from an EMBL/GenBank/DDBJ whole genome shotgun (WGS) entry which is preliminary data.</text>
</comment>
<evidence type="ECO:0000259" key="4">
    <source>
        <dbReference type="Pfam" id="PF21031"/>
    </source>
</evidence>
<dbReference type="PANTHER" id="PTHR19848:SF8">
    <property type="entry name" value="F-BOX AND WD REPEAT DOMAIN CONTAINING 7"/>
    <property type="match status" value="1"/>
</dbReference>
<dbReference type="InterPro" id="IPR036322">
    <property type="entry name" value="WD40_repeat_dom_sf"/>
</dbReference>